<organism evidence="2 3">
    <name type="scientific">Streptomyces chrestomyceticus JCM 4735</name>
    <dbReference type="NCBI Taxonomy" id="1306181"/>
    <lineage>
        <taxon>Bacteria</taxon>
        <taxon>Bacillati</taxon>
        <taxon>Actinomycetota</taxon>
        <taxon>Actinomycetes</taxon>
        <taxon>Kitasatosporales</taxon>
        <taxon>Streptomycetaceae</taxon>
        <taxon>Streptomyces</taxon>
    </lineage>
</organism>
<evidence type="ECO:0000313" key="3">
    <source>
        <dbReference type="Proteomes" id="UP000287830"/>
    </source>
</evidence>
<dbReference type="SUPFAM" id="SSF46785">
    <property type="entry name" value="Winged helix' DNA-binding domain"/>
    <property type="match status" value="1"/>
</dbReference>
<protein>
    <submittedName>
        <fullName evidence="2">DNA-binding protein</fullName>
    </submittedName>
</protein>
<dbReference type="Proteomes" id="UP000287830">
    <property type="component" value="Unassembled WGS sequence"/>
</dbReference>
<dbReference type="InterPro" id="IPR036390">
    <property type="entry name" value="WH_DNA-bd_sf"/>
</dbReference>
<proteinExistence type="predicted"/>
<name>A0A7U9KWM8_9ACTN</name>
<feature type="compositionally biased region" description="Pro residues" evidence="1">
    <location>
        <begin position="124"/>
        <end position="161"/>
    </location>
</feature>
<reference evidence="2 3" key="1">
    <citation type="submission" date="2018-11" db="EMBL/GenBank/DDBJ databases">
        <title>Whole genome sequence of Streptomyces chrestomyceticus NBRC 13444(T).</title>
        <authorList>
            <person name="Komaki H."/>
            <person name="Tamura T."/>
        </authorList>
    </citation>
    <scope>NUCLEOTIDE SEQUENCE [LARGE SCALE GENOMIC DNA]</scope>
    <source>
        <strain evidence="2 3">NBRC 13444</strain>
    </source>
</reference>
<evidence type="ECO:0000313" key="2">
    <source>
        <dbReference type="EMBL" id="GCD36731.1"/>
    </source>
</evidence>
<dbReference type="AlphaFoldDB" id="A0A7U9KWM8"/>
<feature type="region of interest" description="Disordered" evidence="1">
    <location>
        <begin position="355"/>
        <end position="394"/>
    </location>
</feature>
<feature type="compositionally biased region" description="Low complexity" evidence="1">
    <location>
        <begin position="162"/>
        <end position="183"/>
    </location>
</feature>
<dbReference type="EMBL" id="BHZC01000001">
    <property type="protein sequence ID" value="GCD36731.1"/>
    <property type="molecule type" value="Genomic_DNA"/>
</dbReference>
<evidence type="ECO:0000256" key="1">
    <source>
        <dbReference type="SAM" id="MobiDB-lite"/>
    </source>
</evidence>
<accession>A0A7U9KWM8</accession>
<comment type="caution">
    <text evidence="2">The sequence shown here is derived from an EMBL/GenBank/DDBJ whole genome shotgun (WGS) entry which is preliminary data.</text>
</comment>
<gene>
    <name evidence="2" type="ORF">OEIGOIKO_04507</name>
</gene>
<keyword evidence="2" id="KW-0238">DNA-binding</keyword>
<feature type="region of interest" description="Disordered" evidence="1">
    <location>
        <begin position="111"/>
        <end position="192"/>
    </location>
</feature>
<dbReference type="GO" id="GO:0003677">
    <property type="term" value="F:DNA binding"/>
    <property type="evidence" value="ECO:0007669"/>
    <property type="project" value="UniProtKB-KW"/>
</dbReference>
<sequence length="394" mass="42039">MTRLESNALVHTATVIPPFSGVIHVRHNHTTRFTVVGNHLALNTSISSSAVGYAVRIQAVADGAPVSIRALADKYGESEYKIAQALRELEAAGYLVRERLRIEGQRIVTRTTYYEHPDDRRLPTTPPPPPRRQRPPSPPPPPPSPPPLAPAPTPRPQPVGTPEPAQTAAAEASGPAEAAAAPEVSERSGAPVAPEAFEVPVVTERARTPRVRVRSAPPDLVPSPAADLLSGLRLADARLTLSVRDVHRLVPAVSAWLDRGVPAAHVARTLVSDLPDGVIFRAASLLEHRLTEWLPPPLPLRPAEEPRSVRGTVQECQLCGRPFAPPPEASAPAPSTSLVRCPRCRTADTWTAAAPRPSALRNVQAPTRLRTGAAASGRTPAARARNGATRALPR</sequence>
<feature type="compositionally biased region" description="Basic and acidic residues" evidence="1">
    <location>
        <begin position="113"/>
        <end position="122"/>
    </location>
</feature>
<feature type="compositionally biased region" description="Low complexity" evidence="1">
    <location>
        <begin position="370"/>
        <end position="385"/>
    </location>
</feature>